<keyword evidence="1" id="KW-0732">Signal</keyword>
<organism evidence="2 3">
    <name type="scientific">Leersia perrieri</name>
    <dbReference type="NCBI Taxonomy" id="77586"/>
    <lineage>
        <taxon>Eukaryota</taxon>
        <taxon>Viridiplantae</taxon>
        <taxon>Streptophyta</taxon>
        <taxon>Embryophyta</taxon>
        <taxon>Tracheophyta</taxon>
        <taxon>Spermatophyta</taxon>
        <taxon>Magnoliopsida</taxon>
        <taxon>Liliopsida</taxon>
        <taxon>Poales</taxon>
        <taxon>Poaceae</taxon>
        <taxon>BOP clade</taxon>
        <taxon>Oryzoideae</taxon>
        <taxon>Oryzeae</taxon>
        <taxon>Oryzinae</taxon>
        <taxon>Leersia</taxon>
    </lineage>
</organism>
<dbReference type="AlphaFoldDB" id="A0A0D9V1G4"/>
<reference evidence="2" key="3">
    <citation type="submission" date="2015-04" db="UniProtKB">
        <authorList>
            <consortium name="EnsemblPlants"/>
        </authorList>
    </citation>
    <scope>IDENTIFICATION</scope>
</reference>
<dbReference type="Gramene" id="LPERR01G15230.1">
    <property type="protein sequence ID" value="LPERR01G15230.1"/>
    <property type="gene ID" value="LPERR01G15230"/>
</dbReference>
<reference evidence="3" key="2">
    <citation type="submission" date="2013-12" db="EMBL/GenBank/DDBJ databases">
        <authorList>
            <person name="Yu Y."/>
            <person name="Lee S."/>
            <person name="de Baynast K."/>
            <person name="Wissotski M."/>
            <person name="Liu L."/>
            <person name="Talag J."/>
            <person name="Goicoechea J."/>
            <person name="Angelova A."/>
            <person name="Jetty R."/>
            <person name="Kudrna D."/>
            <person name="Golser W."/>
            <person name="Rivera L."/>
            <person name="Zhang J."/>
            <person name="Wing R."/>
        </authorList>
    </citation>
    <scope>NUCLEOTIDE SEQUENCE</scope>
</reference>
<accession>A0A0D9V1G4</accession>
<evidence type="ECO:0000313" key="3">
    <source>
        <dbReference type="Proteomes" id="UP000032180"/>
    </source>
</evidence>
<feature type="chain" id="PRO_5002347372" evidence="1">
    <location>
        <begin position="23"/>
        <end position="164"/>
    </location>
</feature>
<dbReference type="Proteomes" id="UP000032180">
    <property type="component" value="Chromosome 1"/>
</dbReference>
<name>A0A0D9V1G4_9ORYZ</name>
<evidence type="ECO:0000256" key="1">
    <source>
        <dbReference type="SAM" id="SignalP"/>
    </source>
</evidence>
<dbReference type="EnsemblPlants" id="LPERR01G15230.1">
    <property type="protein sequence ID" value="LPERR01G15230.1"/>
    <property type="gene ID" value="LPERR01G15230"/>
</dbReference>
<evidence type="ECO:0000313" key="2">
    <source>
        <dbReference type="EnsemblPlants" id="LPERR01G15230.1"/>
    </source>
</evidence>
<dbReference type="HOGENOM" id="CLU_1621382_0_0_1"/>
<protein>
    <submittedName>
        <fullName evidence="2">Uncharacterized protein</fullName>
    </submittedName>
</protein>
<feature type="signal peptide" evidence="1">
    <location>
        <begin position="1"/>
        <end position="22"/>
    </location>
</feature>
<reference evidence="2 3" key="1">
    <citation type="submission" date="2012-08" db="EMBL/GenBank/DDBJ databases">
        <title>Oryza genome evolution.</title>
        <authorList>
            <person name="Wing R.A."/>
        </authorList>
    </citation>
    <scope>NUCLEOTIDE SEQUENCE</scope>
</reference>
<proteinExistence type="predicted"/>
<sequence>MGHLRLVADHGLAATLLFVAVTSPPWEQYLSVAASARAEGVDLVALPAPSPSPSPAPDALPATASVRDRIAHAVATGVPRGRSLRSWPTWSARRRARCAVLHVLHLSVDAVLAVPASPAIDDAAAHAGGENRDAMEPIRLPAGCVQIHMHDLPGSMLTDRSSDM</sequence>
<keyword evidence="3" id="KW-1185">Reference proteome</keyword>